<evidence type="ECO:0000313" key="3">
    <source>
        <dbReference type="Proteomes" id="UP000824056"/>
    </source>
</evidence>
<dbReference type="Proteomes" id="UP000824056">
    <property type="component" value="Unassembled WGS sequence"/>
</dbReference>
<reference evidence="2" key="2">
    <citation type="submission" date="2021-04" db="EMBL/GenBank/DDBJ databases">
        <authorList>
            <person name="Gilroy R."/>
        </authorList>
    </citation>
    <scope>NUCLEOTIDE SEQUENCE</scope>
    <source>
        <strain evidence="2">1068</strain>
    </source>
</reference>
<dbReference type="InterPro" id="IPR036259">
    <property type="entry name" value="MFS_trans_sf"/>
</dbReference>
<name>A0A9D2FSS4_9FIRM</name>
<keyword evidence="1" id="KW-1133">Transmembrane helix</keyword>
<dbReference type="AlphaFoldDB" id="A0A9D2FSS4"/>
<proteinExistence type="predicted"/>
<comment type="caution">
    <text evidence="2">The sequence shown here is derived from an EMBL/GenBank/DDBJ whole genome shotgun (WGS) entry which is preliminary data.</text>
</comment>
<dbReference type="Gene3D" id="1.20.1250.20">
    <property type="entry name" value="MFS general substrate transporter like domains"/>
    <property type="match status" value="1"/>
</dbReference>
<feature type="transmembrane region" description="Helical" evidence="1">
    <location>
        <begin position="12"/>
        <end position="32"/>
    </location>
</feature>
<keyword evidence="1" id="KW-0812">Transmembrane</keyword>
<dbReference type="SUPFAM" id="SSF103473">
    <property type="entry name" value="MFS general substrate transporter"/>
    <property type="match status" value="1"/>
</dbReference>
<keyword evidence="1" id="KW-0472">Membrane</keyword>
<gene>
    <name evidence="2" type="ORF">H9809_12420</name>
</gene>
<accession>A0A9D2FSS4</accession>
<feature type="transmembrane region" description="Helical" evidence="1">
    <location>
        <begin position="74"/>
        <end position="92"/>
    </location>
</feature>
<feature type="transmembrane region" description="Helical" evidence="1">
    <location>
        <begin position="44"/>
        <end position="62"/>
    </location>
</feature>
<dbReference type="EMBL" id="DXBG01000291">
    <property type="protein sequence ID" value="HIZ66679.1"/>
    <property type="molecule type" value="Genomic_DNA"/>
</dbReference>
<evidence type="ECO:0000256" key="1">
    <source>
        <dbReference type="SAM" id="Phobius"/>
    </source>
</evidence>
<reference evidence="2" key="1">
    <citation type="journal article" date="2021" name="PeerJ">
        <title>Extensive microbial diversity within the chicken gut microbiome revealed by metagenomics and culture.</title>
        <authorList>
            <person name="Gilroy R."/>
            <person name="Ravi A."/>
            <person name="Getino M."/>
            <person name="Pursley I."/>
            <person name="Horton D.L."/>
            <person name="Alikhan N.F."/>
            <person name="Baker D."/>
            <person name="Gharbi K."/>
            <person name="Hall N."/>
            <person name="Watson M."/>
            <person name="Adriaenssens E.M."/>
            <person name="Foster-Nyarko E."/>
            <person name="Jarju S."/>
            <person name="Secka A."/>
            <person name="Antonio M."/>
            <person name="Oren A."/>
            <person name="Chaudhuri R.R."/>
            <person name="La Ragione R."/>
            <person name="Hildebrand F."/>
            <person name="Pallen M.J."/>
        </authorList>
    </citation>
    <scope>NUCLEOTIDE SEQUENCE</scope>
    <source>
        <strain evidence="2">1068</strain>
    </source>
</reference>
<organism evidence="2 3">
    <name type="scientific">Candidatus Blautia pullicola</name>
    <dbReference type="NCBI Taxonomy" id="2838498"/>
    <lineage>
        <taxon>Bacteria</taxon>
        <taxon>Bacillati</taxon>
        <taxon>Bacillota</taxon>
        <taxon>Clostridia</taxon>
        <taxon>Lachnospirales</taxon>
        <taxon>Lachnospiraceae</taxon>
        <taxon>Blautia</taxon>
    </lineage>
</organism>
<feature type="non-terminal residue" evidence="2">
    <location>
        <position position="100"/>
    </location>
</feature>
<sequence length="100" mass="11375">MKLTSKHTVYGCYMGYVCQAIVNNLPPLLFLTFHRDFGISLEKISLLITVNFCIQILVDFLSPGIIRRSGYRKAALCSFLVTILGLTGFYYLPFLLDPYL</sequence>
<evidence type="ECO:0000313" key="2">
    <source>
        <dbReference type="EMBL" id="HIZ66679.1"/>
    </source>
</evidence>
<protein>
    <submittedName>
        <fullName evidence="2">MFS transporter</fullName>
    </submittedName>
</protein>